<organism evidence="1 2">
    <name type="scientific">Aquisphaera giovannonii</name>
    <dbReference type="NCBI Taxonomy" id="406548"/>
    <lineage>
        <taxon>Bacteria</taxon>
        <taxon>Pseudomonadati</taxon>
        <taxon>Planctomycetota</taxon>
        <taxon>Planctomycetia</taxon>
        <taxon>Isosphaerales</taxon>
        <taxon>Isosphaeraceae</taxon>
        <taxon>Aquisphaera</taxon>
    </lineage>
</organism>
<dbReference type="KEGG" id="agv:OJF2_28300"/>
<keyword evidence="2" id="KW-1185">Reference proteome</keyword>
<evidence type="ECO:0000313" key="2">
    <source>
        <dbReference type="Proteomes" id="UP000324233"/>
    </source>
</evidence>
<sequence length="73" mass="8060">MMSYPLRLDAIFKASATPPRGASPLIFADGVLCRLRTWTEGEWLALPASDRPMRYVHAPGLGYVGAVRVEPME</sequence>
<accession>A0A5B9W2M5</accession>
<dbReference type="EMBL" id="CP042997">
    <property type="protein sequence ID" value="QEH34295.1"/>
    <property type="molecule type" value="Genomic_DNA"/>
</dbReference>
<dbReference type="RefSeq" id="WP_148594236.1">
    <property type="nucleotide sequence ID" value="NZ_CP042997.1"/>
</dbReference>
<proteinExistence type="predicted"/>
<dbReference type="Proteomes" id="UP000324233">
    <property type="component" value="Chromosome"/>
</dbReference>
<reference evidence="1 2" key="1">
    <citation type="submission" date="2019-08" db="EMBL/GenBank/DDBJ databases">
        <title>Deep-cultivation of Planctomycetes and their phenomic and genomic characterization uncovers novel biology.</title>
        <authorList>
            <person name="Wiegand S."/>
            <person name="Jogler M."/>
            <person name="Boedeker C."/>
            <person name="Pinto D."/>
            <person name="Vollmers J."/>
            <person name="Rivas-Marin E."/>
            <person name="Kohn T."/>
            <person name="Peeters S.H."/>
            <person name="Heuer A."/>
            <person name="Rast P."/>
            <person name="Oberbeckmann S."/>
            <person name="Bunk B."/>
            <person name="Jeske O."/>
            <person name="Meyerdierks A."/>
            <person name="Storesund J.E."/>
            <person name="Kallscheuer N."/>
            <person name="Luecker S."/>
            <person name="Lage O.M."/>
            <person name="Pohl T."/>
            <person name="Merkel B.J."/>
            <person name="Hornburger P."/>
            <person name="Mueller R.-W."/>
            <person name="Bruemmer F."/>
            <person name="Labrenz M."/>
            <person name="Spormann A.M."/>
            <person name="Op den Camp H."/>
            <person name="Overmann J."/>
            <person name="Amann R."/>
            <person name="Jetten M.S.M."/>
            <person name="Mascher T."/>
            <person name="Medema M.H."/>
            <person name="Devos D.P."/>
            <person name="Kaster A.-K."/>
            <person name="Ovreas L."/>
            <person name="Rohde M."/>
            <person name="Galperin M.Y."/>
            <person name="Jogler C."/>
        </authorList>
    </citation>
    <scope>NUCLEOTIDE SEQUENCE [LARGE SCALE GENOMIC DNA]</scope>
    <source>
        <strain evidence="1 2">OJF2</strain>
    </source>
</reference>
<dbReference type="OrthoDB" id="94431at203682"/>
<protein>
    <submittedName>
        <fullName evidence="1">Uncharacterized protein</fullName>
    </submittedName>
</protein>
<evidence type="ECO:0000313" key="1">
    <source>
        <dbReference type="EMBL" id="QEH34295.1"/>
    </source>
</evidence>
<dbReference type="AlphaFoldDB" id="A0A5B9W2M5"/>
<gene>
    <name evidence="1" type="ORF">OJF2_28300</name>
</gene>
<name>A0A5B9W2M5_9BACT</name>